<dbReference type="EMBL" id="UINC01125629">
    <property type="protein sequence ID" value="SVD03587.1"/>
    <property type="molecule type" value="Genomic_DNA"/>
</dbReference>
<dbReference type="AlphaFoldDB" id="A0A382S2Y5"/>
<gene>
    <name evidence="1" type="ORF">METZ01_LOCUS356441</name>
</gene>
<evidence type="ECO:0000313" key="1">
    <source>
        <dbReference type="EMBL" id="SVD03587.1"/>
    </source>
</evidence>
<accession>A0A382S2Y5</accession>
<feature type="non-terminal residue" evidence="1">
    <location>
        <position position="26"/>
    </location>
</feature>
<name>A0A382S2Y5_9ZZZZ</name>
<protein>
    <submittedName>
        <fullName evidence="1">Uncharacterized protein</fullName>
    </submittedName>
</protein>
<organism evidence="1">
    <name type="scientific">marine metagenome</name>
    <dbReference type="NCBI Taxonomy" id="408172"/>
    <lineage>
        <taxon>unclassified sequences</taxon>
        <taxon>metagenomes</taxon>
        <taxon>ecological metagenomes</taxon>
    </lineage>
</organism>
<sequence length="26" mass="3083">MFNLKIAAITKKKVIRVIKFIRPLKI</sequence>
<reference evidence="1" key="1">
    <citation type="submission" date="2018-05" db="EMBL/GenBank/DDBJ databases">
        <authorList>
            <person name="Lanie J.A."/>
            <person name="Ng W.-L."/>
            <person name="Kazmierczak K.M."/>
            <person name="Andrzejewski T.M."/>
            <person name="Davidsen T.M."/>
            <person name="Wayne K.J."/>
            <person name="Tettelin H."/>
            <person name="Glass J.I."/>
            <person name="Rusch D."/>
            <person name="Podicherti R."/>
            <person name="Tsui H.-C.T."/>
            <person name="Winkler M.E."/>
        </authorList>
    </citation>
    <scope>NUCLEOTIDE SEQUENCE</scope>
</reference>
<proteinExistence type="predicted"/>